<dbReference type="PANTHER" id="PTHR16161:SF0">
    <property type="entry name" value="TRANSCRIPTIONAL PROTEIN SWT1"/>
    <property type="match status" value="1"/>
</dbReference>
<dbReference type="OrthoDB" id="2017974at2759"/>
<proteinExistence type="predicted"/>
<dbReference type="Gene3D" id="3.40.50.1010">
    <property type="entry name" value="5'-nuclease"/>
    <property type="match status" value="1"/>
</dbReference>
<dbReference type="CDD" id="cd09880">
    <property type="entry name" value="PIN_Smg5-6-like"/>
    <property type="match status" value="1"/>
</dbReference>
<evidence type="ECO:0000313" key="3">
    <source>
        <dbReference type="Proteomes" id="UP000092154"/>
    </source>
</evidence>
<dbReference type="InterPro" id="IPR002716">
    <property type="entry name" value="PIN_dom"/>
</dbReference>
<dbReference type="InterPro" id="IPR029060">
    <property type="entry name" value="PIN-like_dom_sf"/>
</dbReference>
<dbReference type="STRING" id="1314800.A0A1B7MV04"/>
<dbReference type="AlphaFoldDB" id="A0A1B7MV04"/>
<dbReference type="SMART" id="SM00670">
    <property type="entry name" value="PINc"/>
    <property type="match status" value="1"/>
</dbReference>
<gene>
    <name evidence="2" type="ORF">K503DRAFT_695210</name>
</gene>
<protein>
    <recommendedName>
        <fullName evidence="1">PIN domain-containing protein</fullName>
    </recommendedName>
</protein>
<evidence type="ECO:0000313" key="2">
    <source>
        <dbReference type="EMBL" id="OAX36426.1"/>
    </source>
</evidence>
<dbReference type="PANTHER" id="PTHR16161">
    <property type="entry name" value="TRANSCRIPTIONAL PROTEIN SWT1"/>
    <property type="match status" value="1"/>
</dbReference>
<feature type="non-terminal residue" evidence="2">
    <location>
        <position position="1"/>
    </location>
</feature>
<reference evidence="2 3" key="1">
    <citation type="submission" date="2016-06" db="EMBL/GenBank/DDBJ databases">
        <title>Comparative genomics of the ectomycorrhizal sister species Rhizopogon vinicolor and Rhizopogon vesiculosus (Basidiomycota: Boletales) reveals a divergence of the mating type B locus.</title>
        <authorList>
            <consortium name="DOE Joint Genome Institute"/>
            <person name="Mujic A.B."/>
            <person name="Kuo A."/>
            <person name="Tritt A."/>
            <person name="Lipzen A."/>
            <person name="Chen C."/>
            <person name="Johnson J."/>
            <person name="Sharma A."/>
            <person name="Barry K."/>
            <person name="Grigoriev I.V."/>
            <person name="Spatafora J.W."/>
        </authorList>
    </citation>
    <scope>NUCLEOTIDE SEQUENCE [LARGE SCALE GENOMIC DNA]</scope>
    <source>
        <strain evidence="2 3">AM-OR11-026</strain>
    </source>
</reference>
<dbReference type="InterPro" id="IPR052626">
    <property type="entry name" value="SWT1_Regulator"/>
</dbReference>
<dbReference type="Proteomes" id="UP000092154">
    <property type="component" value="Unassembled WGS sequence"/>
</dbReference>
<dbReference type="InParanoid" id="A0A1B7MV04"/>
<evidence type="ECO:0000259" key="1">
    <source>
        <dbReference type="SMART" id="SM00670"/>
    </source>
</evidence>
<dbReference type="GO" id="GO:0004540">
    <property type="term" value="F:RNA nuclease activity"/>
    <property type="evidence" value="ECO:0007669"/>
    <property type="project" value="UniProtKB-ARBA"/>
</dbReference>
<sequence>KNATMPSLNIVPGYTILVLDTNVILSSLSAVASIIESLRWTVVLPVPVIMELDGLSSNPSQLGEAAQEAVAYITSHVRSHSTSLKVQTSKGNYLTSLSVRIEQVDLTNEDSWDRCMDDLILKAAIWQDEHWVDRSALLKNASPVRDDTNAVKVVLLSLDRLRKSVVS</sequence>
<accession>A0A1B7MV04</accession>
<dbReference type="Pfam" id="PF13638">
    <property type="entry name" value="PIN_4"/>
    <property type="match status" value="1"/>
</dbReference>
<keyword evidence="3" id="KW-1185">Reference proteome</keyword>
<organism evidence="2 3">
    <name type="scientific">Rhizopogon vinicolor AM-OR11-026</name>
    <dbReference type="NCBI Taxonomy" id="1314800"/>
    <lineage>
        <taxon>Eukaryota</taxon>
        <taxon>Fungi</taxon>
        <taxon>Dikarya</taxon>
        <taxon>Basidiomycota</taxon>
        <taxon>Agaricomycotina</taxon>
        <taxon>Agaricomycetes</taxon>
        <taxon>Agaricomycetidae</taxon>
        <taxon>Boletales</taxon>
        <taxon>Suillineae</taxon>
        <taxon>Rhizopogonaceae</taxon>
        <taxon>Rhizopogon</taxon>
    </lineage>
</organism>
<name>A0A1B7MV04_9AGAM</name>
<dbReference type="EMBL" id="KV448418">
    <property type="protein sequence ID" value="OAX36426.1"/>
    <property type="molecule type" value="Genomic_DNA"/>
</dbReference>
<feature type="domain" description="PIN" evidence="1">
    <location>
        <begin position="15"/>
        <end position="164"/>
    </location>
</feature>
<dbReference type="SUPFAM" id="SSF88723">
    <property type="entry name" value="PIN domain-like"/>
    <property type="match status" value="1"/>
</dbReference>
<dbReference type="GO" id="GO:0005634">
    <property type="term" value="C:nucleus"/>
    <property type="evidence" value="ECO:0007669"/>
    <property type="project" value="TreeGrafter"/>
</dbReference>